<reference evidence="6" key="1">
    <citation type="journal article" date="2020" name="J. Eukaryot. Microbiol.">
        <title>De novo Sequencing, Assembly and Annotation of the Transcriptome for the Free-Living Testate Amoeba Arcella intermedia.</title>
        <authorList>
            <person name="Ribeiro G.M."/>
            <person name="Porfirio-Sousa A.L."/>
            <person name="Maurer-Alcala X.X."/>
            <person name="Katz L.A."/>
            <person name="Lahr D.J.G."/>
        </authorList>
    </citation>
    <scope>NUCLEOTIDE SEQUENCE</scope>
</reference>
<dbReference type="InterPro" id="IPR017441">
    <property type="entry name" value="Protein_kinase_ATP_BS"/>
</dbReference>
<dbReference type="GO" id="GO:0005524">
    <property type="term" value="F:ATP binding"/>
    <property type="evidence" value="ECO:0007669"/>
    <property type="project" value="UniProtKB-UniRule"/>
</dbReference>
<dbReference type="AlphaFoldDB" id="A0A6B2LE37"/>
<evidence type="ECO:0000256" key="4">
    <source>
        <dbReference type="RuleBase" id="RU000304"/>
    </source>
</evidence>
<evidence type="ECO:0000256" key="3">
    <source>
        <dbReference type="PROSITE-ProRule" id="PRU10141"/>
    </source>
</evidence>
<proteinExistence type="inferred from homology"/>
<dbReference type="SUPFAM" id="SSF56112">
    <property type="entry name" value="Protein kinase-like (PK-like)"/>
    <property type="match status" value="1"/>
</dbReference>
<accession>A0A6B2LE37</accession>
<dbReference type="Gene3D" id="1.10.510.10">
    <property type="entry name" value="Transferase(Phosphotransferase) domain 1"/>
    <property type="match status" value="1"/>
</dbReference>
<dbReference type="PROSITE" id="PS00107">
    <property type="entry name" value="PROTEIN_KINASE_ATP"/>
    <property type="match status" value="1"/>
</dbReference>
<dbReference type="SMART" id="SM00220">
    <property type="entry name" value="S_TKc"/>
    <property type="match status" value="1"/>
</dbReference>
<evidence type="ECO:0000256" key="2">
    <source>
        <dbReference type="ARBA" id="ARBA00022840"/>
    </source>
</evidence>
<dbReference type="PROSITE" id="PS00108">
    <property type="entry name" value="PROTEIN_KINASE_ST"/>
    <property type="match status" value="1"/>
</dbReference>
<dbReference type="InterPro" id="IPR000719">
    <property type="entry name" value="Prot_kinase_dom"/>
</dbReference>
<evidence type="ECO:0000313" key="6">
    <source>
        <dbReference type="EMBL" id="NDV35264.1"/>
    </source>
</evidence>
<dbReference type="GO" id="GO:0004674">
    <property type="term" value="F:protein serine/threonine kinase activity"/>
    <property type="evidence" value="ECO:0007669"/>
    <property type="project" value="UniProtKB-KW"/>
</dbReference>
<dbReference type="PANTHER" id="PTHR24347">
    <property type="entry name" value="SERINE/THREONINE-PROTEIN KINASE"/>
    <property type="match status" value="1"/>
</dbReference>
<keyword evidence="4" id="KW-0723">Serine/threonine-protein kinase</keyword>
<dbReference type="EMBL" id="GIBP01006295">
    <property type="protein sequence ID" value="NDV35264.1"/>
    <property type="molecule type" value="Transcribed_RNA"/>
</dbReference>
<keyword evidence="2 3" id="KW-0067">ATP-binding</keyword>
<evidence type="ECO:0000256" key="1">
    <source>
        <dbReference type="ARBA" id="ARBA00022741"/>
    </source>
</evidence>
<comment type="similarity">
    <text evidence="4">Belongs to the protein kinase superfamily.</text>
</comment>
<dbReference type="Gene3D" id="3.30.200.20">
    <property type="entry name" value="Phosphorylase Kinase, domain 1"/>
    <property type="match status" value="1"/>
</dbReference>
<feature type="domain" description="Protein kinase" evidence="5">
    <location>
        <begin position="1"/>
        <end position="253"/>
    </location>
</feature>
<name>A0A6B2LE37_9EUKA</name>
<dbReference type="Pfam" id="PF00069">
    <property type="entry name" value="Pkinase"/>
    <property type="match status" value="1"/>
</dbReference>
<feature type="binding site" evidence="3">
    <location>
        <position position="25"/>
    </location>
    <ligand>
        <name>ATP</name>
        <dbReference type="ChEBI" id="CHEBI:30616"/>
    </ligand>
</feature>
<organism evidence="6">
    <name type="scientific">Arcella intermedia</name>
    <dbReference type="NCBI Taxonomy" id="1963864"/>
    <lineage>
        <taxon>Eukaryota</taxon>
        <taxon>Amoebozoa</taxon>
        <taxon>Tubulinea</taxon>
        <taxon>Elardia</taxon>
        <taxon>Arcellinida</taxon>
        <taxon>Sphaerothecina</taxon>
        <taxon>Arcellidae</taxon>
        <taxon>Arcella</taxon>
    </lineage>
</organism>
<sequence>MLGKGAGGHVKQGRNIQTQEKVAIKVMTKDYFDQERGLSKIRELQMLHTVSHMCIISVIESIEVPETFYIIMELSNGDLMHKLEEGRHEENQAKRAASNLFSALEYLHSIGICHRDVKPENLLCCKGPNNEEVWKLADFGIAAFFTQEDPWITGNIGTPDYMAPEIFLDQRYTKAVDLWAAGVALFGALSALSPWSYTNAQGRQQAILSCDITWHEDSWKRVSTNARDFVFRLIQTDPEERMLPEEALRHKWLVS</sequence>
<keyword evidence="1 3" id="KW-0547">Nucleotide-binding</keyword>
<dbReference type="InterPro" id="IPR011009">
    <property type="entry name" value="Kinase-like_dom_sf"/>
</dbReference>
<dbReference type="InterPro" id="IPR008271">
    <property type="entry name" value="Ser/Thr_kinase_AS"/>
</dbReference>
<dbReference type="PROSITE" id="PS50011">
    <property type="entry name" value="PROTEIN_KINASE_DOM"/>
    <property type="match status" value="1"/>
</dbReference>
<keyword evidence="4" id="KW-0418">Kinase</keyword>
<keyword evidence="4" id="KW-0808">Transferase</keyword>
<evidence type="ECO:0000259" key="5">
    <source>
        <dbReference type="PROSITE" id="PS50011"/>
    </source>
</evidence>
<protein>
    <recommendedName>
        <fullName evidence="5">Protein kinase domain-containing protein</fullName>
    </recommendedName>
</protein>